<reference evidence="8 9" key="1">
    <citation type="submission" date="2019-10" db="EMBL/GenBank/DDBJ databases">
        <title>Genomic analysis of Raineyella sp. CBA3103.</title>
        <authorList>
            <person name="Roh S.W."/>
        </authorList>
    </citation>
    <scope>NUCLEOTIDE SEQUENCE [LARGE SCALE GENOMIC DNA]</scope>
    <source>
        <strain evidence="8 9">CBA3103</strain>
    </source>
</reference>
<dbReference type="Proteomes" id="UP000386847">
    <property type="component" value="Chromosome"/>
</dbReference>
<dbReference type="InterPro" id="IPR012961">
    <property type="entry name" value="Ski2/MTR4_C"/>
</dbReference>
<dbReference type="KEGG" id="rain:Rai3103_15790"/>
<dbReference type="PANTHER" id="PTHR12131">
    <property type="entry name" value="ATP-DEPENDENT RNA AND DNA HELICASE"/>
    <property type="match status" value="1"/>
</dbReference>
<evidence type="ECO:0000256" key="1">
    <source>
        <dbReference type="ARBA" id="ARBA00022741"/>
    </source>
</evidence>
<dbReference type="SMART" id="SM00487">
    <property type="entry name" value="DEXDc"/>
    <property type="match status" value="1"/>
</dbReference>
<evidence type="ECO:0000256" key="4">
    <source>
        <dbReference type="ARBA" id="ARBA00022840"/>
    </source>
</evidence>
<feature type="domain" description="Helicase ATP-binding" evidence="6">
    <location>
        <begin position="44"/>
        <end position="202"/>
    </location>
</feature>
<dbReference type="InterPro" id="IPR050699">
    <property type="entry name" value="RNA-DNA_Helicase"/>
</dbReference>
<dbReference type="RefSeq" id="WP_153573372.1">
    <property type="nucleotide sequence ID" value="NZ_CP045725.1"/>
</dbReference>
<evidence type="ECO:0000256" key="5">
    <source>
        <dbReference type="SAM" id="MobiDB-lite"/>
    </source>
</evidence>
<sequence>MASAEELSPAEAYARFRHHQAFPELRDFANGYGFDFDEYQVEACQAVEGGSGVLVAAPTGAGKTIVGEFAVHLALAQGRKAFYTTPIKALSNQKYNDLCERHGSDRVGLLTGDSSINSEAPVVVMTTEVLRNMMYAGSPTLRGLGFVVMDEVHYLADRFRGPVWEEIIIGLPDSVQLVCLSATVSNAEEFGGWLAEVRGEMEVVVSERRPVPLYQHVMVGNRLMDLFADVAPTADLEDRAATYDVNPALVRIAKEESRVVRDDSRRPRGRSGKGKRTSGTAQYGGGAAREHQERSRYRPAHRAEVVRVLERADLLPAIVFIFSRQGCDAAVRQLQAAHVHLTAPDEEAAILAIAQRHVQGFSPEDLQALGYELFLDGLLRGVAAHHAGVLPALKECIEECFEAGLIKVVFATETLALGINMPARSVVIEKLVKYNGEAHVDITPGEYTQLTGRAGRRRIDVEGHAVVIWQPGMDPRAVAGLASRRTYPLRSAFRPTYNMAVNMLNRMPRSQVRTVLELSFAQFQTDRSVVGLARRLARTTGDHDDLAAQAACDRGDFMEYARLREEIHLIETTAVKQDKAFRREETERLLTGLRPGDVLRVPSGRSQGWVVVLDNGHIDPQQGPRPTVMTVDRQVRRLSLTDFPSLPQVAGKVRVPKHFQSRDPSHRHSLAAALRQRLDQLDPTPQRTRTEGSLNDKERARIAELRDQLATHPCHTCPDREVHARWAEKALRAEKEARQLEHQVARRTRSIADRFDKICTVLGSLDYVRAAGTDDLEVTKEGRTLAQIYSEDDLVVAECIRDGAFDGLSAPQLAAVLSVFTYEPRKGDEHRSQRMPDLVTHEAYENVGRIARRIALVERDARLESGVELPPGFAQPAFDWCAGRPLAEVLGRGEMSAGDFVRWARLVIDLTDQVATAAGPGDLRDTCHEVRHRMQRGVVDAAISAPEDEDWDG</sequence>
<feature type="region of interest" description="Disordered" evidence="5">
    <location>
        <begin position="676"/>
        <end position="698"/>
    </location>
</feature>
<dbReference type="PROSITE" id="PS51194">
    <property type="entry name" value="HELICASE_CTER"/>
    <property type="match status" value="1"/>
</dbReference>
<evidence type="ECO:0000313" key="9">
    <source>
        <dbReference type="Proteomes" id="UP000386847"/>
    </source>
</evidence>
<proteinExistence type="predicted"/>
<keyword evidence="4" id="KW-0067">ATP-binding</keyword>
<keyword evidence="9" id="KW-1185">Reference proteome</keyword>
<dbReference type="SMART" id="SM00490">
    <property type="entry name" value="HELICc"/>
    <property type="match status" value="1"/>
</dbReference>
<feature type="compositionally biased region" description="Basic and acidic residues" evidence="5">
    <location>
        <begin position="288"/>
        <end position="297"/>
    </location>
</feature>
<feature type="compositionally biased region" description="Basic residues" evidence="5">
    <location>
        <begin position="267"/>
        <end position="276"/>
    </location>
</feature>
<dbReference type="Gene3D" id="1.10.3380.30">
    <property type="match status" value="1"/>
</dbReference>
<organism evidence="8 9">
    <name type="scientific">Raineyella fluvialis</name>
    <dbReference type="NCBI Taxonomy" id="2662261"/>
    <lineage>
        <taxon>Bacteria</taxon>
        <taxon>Bacillati</taxon>
        <taxon>Actinomycetota</taxon>
        <taxon>Actinomycetes</taxon>
        <taxon>Propionibacteriales</taxon>
        <taxon>Propionibacteriaceae</taxon>
        <taxon>Raineyella</taxon>
    </lineage>
</organism>
<feature type="domain" description="Helicase C-terminal" evidence="7">
    <location>
        <begin position="307"/>
        <end position="505"/>
    </location>
</feature>
<evidence type="ECO:0000256" key="3">
    <source>
        <dbReference type="ARBA" id="ARBA00022806"/>
    </source>
</evidence>
<name>A0A5Q2FI45_9ACTN</name>
<dbReference type="GO" id="GO:0005524">
    <property type="term" value="F:ATP binding"/>
    <property type="evidence" value="ECO:0007669"/>
    <property type="project" value="UniProtKB-KW"/>
</dbReference>
<dbReference type="Pfam" id="PF00270">
    <property type="entry name" value="DEAD"/>
    <property type="match status" value="1"/>
</dbReference>
<protein>
    <submittedName>
        <fullName evidence="8">DEAD/DEAH box helicase</fullName>
    </submittedName>
</protein>
<dbReference type="Gene3D" id="3.40.50.300">
    <property type="entry name" value="P-loop containing nucleotide triphosphate hydrolases"/>
    <property type="match status" value="2"/>
</dbReference>
<dbReference type="GO" id="GO:0003676">
    <property type="term" value="F:nucleic acid binding"/>
    <property type="evidence" value="ECO:0007669"/>
    <property type="project" value="InterPro"/>
</dbReference>
<dbReference type="InterPro" id="IPR027417">
    <property type="entry name" value="P-loop_NTPase"/>
</dbReference>
<keyword evidence="3 8" id="KW-0347">Helicase</keyword>
<dbReference type="AlphaFoldDB" id="A0A5Q2FI45"/>
<dbReference type="GO" id="GO:0055087">
    <property type="term" value="C:Ski complex"/>
    <property type="evidence" value="ECO:0007669"/>
    <property type="project" value="TreeGrafter"/>
</dbReference>
<evidence type="ECO:0000259" key="6">
    <source>
        <dbReference type="PROSITE" id="PS51192"/>
    </source>
</evidence>
<dbReference type="InterPro" id="IPR014001">
    <property type="entry name" value="Helicase_ATP-bd"/>
</dbReference>
<dbReference type="PANTHER" id="PTHR12131:SF1">
    <property type="entry name" value="ATP-DEPENDENT RNA HELICASE SUPV3L1, MITOCHONDRIAL-RELATED"/>
    <property type="match status" value="1"/>
</dbReference>
<dbReference type="EMBL" id="CP045725">
    <property type="protein sequence ID" value="QGF24843.1"/>
    <property type="molecule type" value="Genomic_DNA"/>
</dbReference>
<evidence type="ECO:0000259" key="7">
    <source>
        <dbReference type="PROSITE" id="PS51194"/>
    </source>
</evidence>
<dbReference type="Pfam" id="PF08148">
    <property type="entry name" value="DSHCT"/>
    <property type="match status" value="1"/>
</dbReference>
<dbReference type="FunFam" id="3.40.50.300:FF:000190">
    <property type="entry name" value="ATP-dependent RNA helicase"/>
    <property type="match status" value="1"/>
</dbReference>
<dbReference type="GO" id="GO:0004386">
    <property type="term" value="F:helicase activity"/>
    <property type="evidence" value="ECO:0007669"/>
    <property type="project" value="UniProtKB-KW"/>
</dbReference>
<dbReference type="Pfam" id="PF00271">
    <property type="entry name" value="Helicase_C"/>
    <property type="match status" value="1"/>
</dbReference>
<feature type="region of interest" description="Disordered" evidence="5">
    <location>
        <begin position="259"/>
        <end position="297"/>
    </location>
</feature>
<keyword evidence="2" id="KW-0378">Hydrolase</keyword>
<dbReference type="Pfam" id="PF26090">
    <property type="entry name" value="SH3_HelY"/>
    <property type="match status" value="1"/>
</dbReference>
<dbReference type="PROSITE" id="PS51192">
    <property type="entry name" value="HELICASE_ATP_BIND_1"/>
    <property type="match status" value="1"/>
</dbReference>
<keyword evidence="1" id="KW-0547">Nucleotide-binding</keyword>
<dbReference type="SMART" id="SM01142">
    <property type="entry name" value="DSHCT"/>
    <property type="match status" value="1"/>
</dbReference>
<dbReference type="InterPro" id="IPR011545">
    <property type="entry name" value="DEAD/DEAH_box_helicase_dom"/>
</dbReference>
<gene>
    <name evidence="8" type="ORF">Rai3103_15790</name>
</gene>
<dbReference type="InterPro" id="IPR001650">
    <property type="entry name" value="Helicase_C-like"/>
</dbReference>
<dbReference type="GO" id="GO:0070478">
    <property type="term" value="P:nuclear-transcribed mRNA catabolic process, 3'-5' exonucleolytic nonsense-mediated decay"/>
    <property type="evidence" value="ECO:0007669"/>
    <property type="project" value="TreeGrafter"/>
</dbReference>
<evidence type="ECO:0000256" key="2">
    <source>
        <dbReference type="ARBA" id="ARBA00022801"/>
    </source>
</evidence>
<accession>A0A5Q2FI45</accession>
<dbReference type="GO" id="GO:0016787">
    <property type="term" value="F:hydrolase activity"/>
    <property type="evidence" value="ECO:0007669"/>
    <property type="project" value="UniProtKB-KW"/>
</dbReference>
<dbReference type="SUPFAM" id="SSF52540">
    <property type="entry name" value="P-loop containing nucleoside triphosphate hydrolases"/>
    <property type="match status" value="1"/>
</dbReference>
<evidence type="ECO:0000313" key="8">
    <source>
        <dbReference type="EMBL" id="QGF24843.1"/>
    </source>
</evidence>
<dbReference type="CDD" id="cd18795">
    <property type="entry name" value="SF2_C_Ski2"/>
    <property type="match status" value="1"/>
</dbReference>
<dbReference type="InterPro" id="IPR058621">
    <property type="entry name" value="SH3_HelY"/>
</dbReference>
<feature type="compositionally biased region" description="Basic and acidic residues" evidence="5">
    <location>
        <begin position="688"/>
        <end position="698"/>
    </location>
</feature>